<evidence type="ECO:0000313" key="6">
    <source>
        <dbReference type="EMBL" id="SFF58454.1"/>
    </source>
</evidence>
<keyword evidence="7" id="KW-1185">Reference proteome</keyword>
<dbReference type="Gene3D" id="3.40.720.10">
    <property type="entry name" value="Alkaline Phosphatase, subunit A"/>
    <property type="match status" value="1"/>
</dbReference>
<dbReference type="GO" id="GO:0004065">
    <property type="term" value="F:arylsulfatase activity"/>
    <property type="evidence" value="ECO:0007669"/>
    <property type="project" value="TreeGrafter"/>
</dbReference>
<comment type="similarity">
    <text evidence="1">Belongs to the sulfatase family.</text>
</comment>
<dbReference type="EMBL" id="FONW01000010">
    <property type="protein sequence ID" value="SFF58454.1"/>
    <property type="molecule type" value="Genomic_DNA"/>
</dbReference>
<dbReference type="PROSITE" id="PS51257">
    <property type="entry name" value="PROKAR_LIPOPROTEIN"/>
    <property type="match status" value="1"/>
</dbReference>
<dbReference type="Proteomes" id="UP000198964">
    <property type="component" value="Unassembled WGS sequence"/>
</dbReference>
<dbReference type="InterPro" id="IPR000917">
    <property type="entry name" value="Sulfatase_N"/>
</dbReference>
<protein>
    <submittedName>
        <fullName evidence="6">Arylsulfatase A</fullName>
    </submittedName>
</protein>
<dbReference type="Pfam" id="PF00884">
    <property type="entry name" value="Sulfatase"/>
    <property type="match status" value="1"/>
</dbReference>
<evidence type="ECO:0000256" key="3">
    <source>
        <dbReference type="ARBA" id="ARBA00022801"/>
    </source>
</evidence>
<dbReference type="PANTHER" id="PTHR42693">
    <property type="entry name" value="ARYLSULFATASE FAMILY MEMBER"/>
    <property type="match status" value="1"/>
</dbReference>
<dbReference type="GO" id="GO:0046872">
    <property type="term" value="F:metal ion binding"/>
    <property type="evidence" value="ECO:0007669"/>
    <property type="project" value="UniProtKB-KW"/>
</dbReference>
<dbReference type="STRING" id="655355.SAMN05216283_1104"/>
<dbReference type="InterPro" id="IPR017850">
    <property type="entry name" value="Alkaline_phosphatase_core_sf"/>
</dbReference>
<gene>
    <name evidence="6" type="ORF">SAMN05216283_1104</name>
</gene>
<dbReference type="InterPro" id="IPR024607">
    <property type="entry name" value="Sulfatase_CS"/>
</dbReference>
<organism evidence="6 7">
    <name type="scientific">Sunxiuqinia elliptica</name>
    <dbReference type="NCBI Taxonomy" id="655355"/>
    <lineage>
        <taxon>Bacteria</taxon>
        <taxon>Pseudomonadati</taxon>
        <taxon>Bacteroidota</taxon>
        <taxon>Bacteroidia</taxon>
        <taxon>Marinilabiliales</taxon>
        <taxon>Prolixibacteraceae</taxon>
        <taxon>Sunxiuqinia</taxon>
    </lineage>
</organism>
<name>A0A1I2JV69_9BACT</name>
<keyword evidence="4" id="KW-0106">Calcium</keyword>
<dbReference type="PANTHER" id="PTHR42693:SF53">
    <property type="entry name" value="ENDO-4-O-SULFATASE"/>
    <property type="match status" value="1"/>
</dbReference>
<reference evidence="6 7" key="1">
    <citation type="submission" date="2016-10" db="EMBL/GenBank/DDBJ databases">
        <authorList>
            <person name="de Groot N.N."/>
        </authorList>
    </citation>
    <scope>NUCLEOTIDE SEQUENCE [LARGE SCALE GENOMIC DNA]</scope>
    <source>
        <strain evidence="6 7">CGMCC 1.9156</strain>
    </source>
</reference>
<dbReference type="InterPro" id="IPR050738">
    <property type="entry name" value="Sulfatase"/>
</dbReference>
<evidence type="ECO:0000259" key="5">
    <source>
        <dbReference type="Pfam" id="PF00884"/>
    </source>
</evidence>
<evidence type="ECO:0000256" key="2">
    <source>
        <dbReference type="ARBA" id="ARBA00022723"/>
    </source>
</evidence>
<dbReference type="PROSITE" id="PS00523">
    <property type="entry name" value="SULFATASE_1"/>
    <property type="match status" value="1"/>
</dbReference>
<sequence length="522" mass="57711">MRRRNIYTLAIGALAVACNTEKAPDAVQDPNIVIILADDLGYGDLQHYNTERGKIPTPNLDRLAAQGMSFTDAHSSSAVCSPSRYSLLTGRYHWRSRLQKGIVGLFDDPLITPDRLTVAGLVKQQGYQTACIGKWHLGWDWPIDDAMRPLWKVNKTVEGEDDESFVATDEQKEAWQSVYANSIDGGPTAVGFDHYFGTDVPNWPPYCFIEDDRTIGIPSEFLPKELLGNNMASMAGPAVSDWKLENILPELCSRAAKYITKSAQKDEPFLLYLPLTSPHTPLAVNEAWDGKSKLNRYADFVMETDAQIGRVLDAIEKSGESDNTLIIFTSDNGCAPYIGAKELEAKGHFPSGPWRGYKSDVWEGGHRVPFIVKWPGVVKAGSTSDQLVQQVDIMATLADVIGVKLPDNAGEDSFSLMSLLKGNDRPVRDNAVNSSIRGVPSVRQGEWKLILDSGSGGWTKGESDQEIQLYNLTTDPGETTNLVLEYPEKAEEMKKLLEELIVRGRSTPGEVQDNDVEVVRYL</sequence>
<accession>A0A1I2JV69</accession>
<keyword evidence="2" id="KW-0479">Metal-binding</keyword>
<proteinExistence type="inferred from homology"/>
<dbReference type="AlphaFoldDB" id="A0A1I2JV69"/>
<keyword evidence="3" id="KW-0378">Hydrolase</keyword>
<dbReference type="PROSITE" id="PS00149">
    <property type="entry name" value="SULFATASE_2"/>
    <property type="match status" value="1"/>
</dbReference>
<evidence type="ECO:0000256" key="4">
    <source>
        <dbReference type="ARBA" id="ARBA00022837"/>
    </source>
</evidence>
<evidence type="ECO:0000256" key="1">
    <source>
        <dbReference type="ARBA" id="ARBA00008779"/>
    </source>
</evidence>
<dbReference type="SUPFAM" id="SSF53649">
    <property type="entry name" value="Alkaline phosphatase-like"/>
    <property type="match status" value="1"/>
</dbReference>
<dbReference type="RefSeq" id="WP_093920877.1">
    <property type="nucleotide sequence ID" value="NZ_FONW01000010.1"/>
</dbReference>
<dbReference type="Gene3D" id="3.30.1120.10">
    <property type="match status" value="1"/>
</dbReference>
<evidence type="ECO:0000313" key="7">
    <source>
        <dbReference type="Proteomes" id="UP000198964"/>
    </source>
</evidence>
<dbReference type="CDD" id="cd16143">
    <property type="entry name" value="ARS_like"/>
    <property type="match status" value="1"/>
</dbReference>
<feature type="domain" description="Sulfatase N-terminal" evidence="5">
    <location>
        <begin position="30"/>
        <end position="403"/>
    </location>
</feature>